<keyword evidence="4 5" id="KW-0067">ATP-binding</keyword>
<evidence type="ECO:0000256" key="3">
    <source>
        <dbReference type="ARBA" id="ARBA00022741"/>
    </source>
</evidence>
<organism evidence="8 9">
    <name type="scientific">Haloarcula limicola</name>
    <dbReference type="NCBI Taxonomy" id="1429915"/>
    <lineage>
        <taxon>Archaea</taxon>
        <taxon>Methanobacteriati</taxon>
        <taxon>Methanobacteriota</taxon>
        <taxon>Stenosarchaea group</taxon>
        <taxon>Halobacteria</taxon>
        <taxon>Halobacteriales</taxon>
        <taxon>Haloarculaceae</taxon>
        <taxon>Haloarcula</taxon>
    </lineage>
</organism>
<dbReference type="Gene3D" id="3.40.50.300">
    <property type="entry name" value="P-loop containing nucleotide triphosphate hydrolases"/>
    <property type="match status" value="1"/>
</dbReference>
<evidence type="ECO:0000313" key="8">
    <source>
        <dbReference type="EMBL" id="MBV0926356.1"/>
    </source>
</evidence>
<dbReference type="FunFam" id="1.10.8.60:FF:000073">
    <property type="entry name" value="ORC1-type DNA replication protein"/>
    <property type="match status" value="1"/>
</dbReference>
<dbReference type="SUPFAM" id="SSF52540">
    <property type="entry name" value="P-loop containing nucleoside triphosphate hydrolases"/>
    <property type="match status" value="1"/>
</dbReference>
<keyword evidence="9" id="KW-1185">Reference proteome</keyword>
<dbReference type="SMART" id="SM00382">
    <property type="entry name" value="AAA"/>
    <property type="match status" value="1"/>
</dbReference>
<dbReference type="PANTHER" id="PTHR10763">
    <property type="entry name" value="CELL DIVISION CONTROL PROTEIN 6-RELATED"/>
    <property type="match status" value="1"/>
</dbReference>
<dbReference type="AlphaFoldDB" id="A0A8J7YCY5"/>
<dbReference type="GO" id="GO:0005524">
    <property type="term" value="F:ATP binding"/>
    <property type="evidence" value="ECO:0007669"/>
    <property type="project" value="UniProtKB-UniRule"/>
</dbReference>
<dbReference type="Pfam" id="PF09079">
    <property type="entry name" value="WHD_Cdc6"/>
    <property type="match status" value="1"/>
</dbReference>
<dbReference type="InterPro" id="IPR014277">
    <property type="entry name" value="Orc1/Cdc6_arc"/>
</dbReference>
<dbReference type="RefSeq" id="WP_162319311.1">
    <property type="nucleotide sequence ID" value="NZ_JAHQXF010000004.1"/>
</dbReference>
<dbReference type="InterPro" id="IPR003593">
    <property type="entry name" value="AAA+_ATPase"/>
</dbReference>
<comment type="caution">
    <text evidence="8">The sequence shown here is derived from an EMBL/GenBank/DDBJ whole genome shotgun (WGS) entry which is preliminary data.</text>
</comment>
<keyword evidence="3 5" id="KW-0547">Nucleotide-binding</keyword>
<proteinExistence type="inferred from homology"/>
<dbReference type="InterPro" id="IPR036388">
    <property type="entry name" value="WH-like_DNA-bd_sf"/>
</dbReference>
<dbReference type="Pfam" id="PF22703">
    <property type="entry name" value="Cdc6_lid"/>
    <property type="match status" value="1"/>
</dbReference>
<dbReference type="PANTHER" id="PTHR10763:SF22">
    <property type="entry name" value="ORC1-TYPE DNA REPLICATION PROTEIN"/>
    <property type="match status" value="1"/>
</dbReference>
<evidence type="ECO:0000256" key="1">
    <source>
        <dbReference type="ARBA" id="ARBA00006184"/>
    </source>
</evidence>
<keyword evidence="2 5" id="KW-0235">DNA replication</keyword>
<dbReference type="NCBIfam" id="TIGR02928">
    <property type="entry name" value="orc1/cdc6 family replication initiation protein"/>
    <property type="match status" value="1"/>
</dbReference>
<gene>
    <name evidence="8" type="ORF">KTS45_19290</name>
</gene>
<dbReference type="InterPro" id="IPR015163">
    <property type="entry name" value="Cdc6_C"/>
</dbReference>
<feature type="binding site" evidence="5">
    <location>
        <begin position="94"/>
        <end position="98"/>
    </location>
    <ligand>
        <name>ATP</name>
        <dbReference type="ChEBI" id="CHEBI:30616"/>
    </ligand>
</feature>
<evidence type="ECO:0000259" key="7">
    <source>
        <dbReference type="SMART" id="SM00382"/>
    </source>
</evidence>
<evidence type="ECO:0000256" key="5">
    <source>
        <dbReference type="HAMAP-Rule" id="MF_01407"/>
    </source>
</evidence>
<sequence>MASSEEQMSTLGDYAAEHGAVAHSRSKSRDDPLSVLDEEDPIFADEDLLRIDHIPDHDKIVGRNNQIETVARRFKPAITGGSGKGTLLLGKSGSGKTLVTRYVCREVAERGADNDVRIGRAIIDCAQRRSEVQTIIHLAKSLNDSDKTGVTIPQSGIATGAYYDRLWTIIDELYDAVIVVLDEIDRLAPSDDVQNILPEEADDSKLLMQLSRAGEENDIEAGITVTGISNDLKYGDRLDTRVESSFAPDEIVFPAYDANQLGDILDRRRDAYHGDILSGDVIPLCSAFSAQEHGDARRAIDLFRLAGEIARNDDADLVREEHVRAANDDAEVTRIQDLIRGCPTQAKIAIAALAAMDEFTNQSHFKATEMYQIYREFAQSIDADVLGQKRITDQLREYETLKIIDMVRTSDGYREGTYLQISLLDEASLLLQSVGLDDRCSEIPIDPRMRQRIVDIVGR</sequence>
<comment type="similarity">
    <text evidence="1 5">Belongs to the CDC6/cdc18 family.</text>
</comment>
<evidence type="ECO:0000256" key="6">
    <source>
        <dbReference type="SAM" id="MobiDB-lite"/>
    </source>
</evidence>
<dbReference type="InterPro" id="IPR041664">
    <property type="entry name" value="AAA_16"/>
</dbReference>
<accession>A0A8J7YCY5</accession>
<name>A0A8J7YCY5_9EURY</name>
<evidence type="ECO:0000256" key="2">
    <source>
        <dbReference type="ARBA" id="ARBA00022705"/>
    </source>
</evidence>
<comment type="function">
    <text evidence="5">Involved in regulation of DNA replication.</text>
</comment>
<dbReference type="InterPro" id="IPR027417">
    <property type="entry name" value="P-loop_NTPase"/>
</dbReference>
<feature type="domain" description="AAA+ ATPase" evidence="7">
    <location>
        <begin position="82"/>
        <end position="257"/>
    </location>
</feature>
<dbReference type="SUPFAM" id="SSF46785">
    <property type="entry name" value="Winged helix' DNA-binding domain"/>
    <property type="match status" value="1"/>
</dbReference>
<feature type="binding site" evidence="5">
    <location>
        <position position="256"/>
    </location>
    <ligand>
        <name>ATP</name>
        <dbReference type="ChEBI" id="CHEBI:30616"/>
    </ligand>
</feature>
<feature type="region of interest" description="Disordered" evidence="6">
    <location>
        <begin position="1"/>
        <end position="33"/>
    </location>
</feature>
<dbReference type="InterPro" id="IPR050311">
    <property type="entry name" value="ORC1/CDC6"/>
</dbReference>
<protein>
    <recommendedName>
        <fullName evidence="5">ORC1-type DNA replication protein</fullName>
    </recommendedName>
</protein>
<evidence type="ECO:0000256" key="4">
    <source>
        <dbReference type="ARBA" id="ARBA00022840"/>
    </source>
</evidence>
<dbReference type="Pfam" id="PF13191">
    <property type="entry name" value="AAA_16"/>
    <property type="match status" value="1"/>
</dbReference>
<dbReference type="Gene3D" id="1.10.8.60">
    <property type="match status" value="1"/>
</dbReference>
<dbReference type="OrthoDB" id="195574at2157"/>
<feature type="compositionally biased region" description="Polar residues" evidence="6">
    <location>
        <begin position="1"/>
        <end position="10"/>
    </location>
</feature>
<dbReference type="HAMAP" id="MF_01407">
    <property type="entry name" value="ORC1_type_DNA_replic_protein"/>
    <property type="match status" value="1"/>
</dbReference>
<dbReference type="GO" id="GO:0006260">
    <property type="term" value="P:DNA replication"/>
    <property type="evidence" value="ECO:0007669"/>
    <property type="project" value="UniProtKB-UniRule"/>
</dbReference>
<dbReference type="InterPro" id="IPR036390">
    <property type="entry name" value="WH_DNA-bd_sf"/>
</dbReference>
<dbReference type="Proteomes" id="UP000766550">
    <property type="component" value="Unassembled WGS sequence"/>
</dbReference>
<feature type="binding site" evidence="5">
    <location>
        <position position="268"/>
    </location>
    <ligand>
        <name>ATP</name>
        <dbReference type="ChEBI" id="CHEBI:30616"/>
    </ligand>
</feature>
<dbReference type="EMBL" id="JAHQXF010000004">
    <property type="protein sequence ID" value="MBV0926356.1"/>
    <property type="molecule type" value="Genomic_DNA"/>
</dbReference>
<evidence type="ECO:0000313" key="9">
    <source>
        <dbReference type="Proteomes" id="UP000766550"/>
    </source>
</evidence>
<reference evidence="8 9" key="1">
    <citation type="submission" date="2021-06" db="EMBL/GenBank/DDBJ databases">
        <title>New haloarchaea isolates fom saline soil.</title>
        <authorList>
            <person name="Duran-Viseras A."/>
            <person name="Sanchez-Porro C.S."/>
            <person name="Ventosa A."/>
        </authorList>
    </citation>
    <scope>NUCLEOTIDE SEQUENCE [LARGE SCALE GENOMIC DNA]</scope>
    <source>
        <strain evidence="8 9">JCM 183640</strain>
    </source>
</reference>
<dbReference type="Gene3D" id="1.10.10.10">
    <property type="entry name" value="Winged helix-like DNA-binding domain superfamily/Winged helix DNA-binding domain"/>
    <property type="match status" value="1"/>
</dbReference>
<dbReference type="InterPro" id="IPR055237">
    <property type="entry name" value="Cdc6_lid"/>
</dbReference>